<organism evidence="4">
    <name type="scientific">Schistocephalus solidus</name>
    <name type="common">Tapeworm</name>
    <dbReference type="NCBI Taxonomy" id="70667"/>
    <lineage>
        <taxon>Eukaryota</taxon>
        <taxon>Metazoa</taxon>
        <taxon>Spiralia</taxon>
        <taxon>Lophotrochozoa</taxon>
        <taxon>Platyhelminthes</taxon>
        <taxon>Cestoda</taxon>
        <taxon>Eucestoda</taxon>
        <taxon>Diphyllobothriidea</taxon>
        <taxon>Diphyllobothriidae</taxon>
        <taxon>Schistocephalus</taxon>
    </lineage>
</organism>
<dbReference type="AlphaFoldDB" id="A0A183SZV6"/>
<keyword evidence="3" id="KW-1185">Reference proteome</keyword>
<feature type="region of interest" description="Disordered" evidence="1">
    <location>
        <begin position="1"/>
        <end position="33"/>
    </location>
</feature>
<name>A0A183SZV6_SCHSO</name>
<evidence type="ECO:0000313" key="3">
    <source>
        <dbReference type="Proteomes" id="UP000275846"/>
    </source>
</evidence>
<proteinExistence type="predicted"/>
<evidence type="ECO:0000313" key="2">
    <source>
        <dbReference type="EMBL" id="VDL96139.1"/>
    </source>
</evidence>
<dbReference type="Proteomes" id="UP000275846">
    <property type="component" value="Unassembled WGS sequence"/>
</dbReference>
<dbReference type="EMBL" id="UYSU01035431">
    <property type="protein sequence ID" value="VDL96139.1"/>
    <property type="molecule type" value="Genomic_DNA"/>
</dbReference>
<accession>A0A183SZV6</accession>
<protein>
    <submittedName>
        <fullName evidence="4">Amine oxidase</fullName>
    </submittedName>
</protein>
<reference evidence="4" key="1">
    <citation type="submission" date="2016-06" db="UniProtKB">
        <authorList>
            <consortium name="WormBaseParasite"/>
        </authorList>
    </citation>
    <scope>IDENTIFICATION</scope>
</reference>
<sequence length="273" mass="29777">MNFAKWTPAVRQQPASVQPNGSEAGRDGRSDVPAASIERWSQTCKSIDNDSQRPGAACQLQVASTVQVQLFQLSEEAEKACSFEHFCVQEPVLSSQHLCSSEATEVDVVQLPRLPLVDPPCLRYIQQRRQHDSFVHLDFGAEVEIVSSPDHVLHASKGLAGFGDPIGDPFVDFGAAGEIAAQTSARAGQLFDVEVGAAAGDLIYAFYVHDLDPNKRTRISYHRGVSLMFLPYEFEPTGLQVQRTSGEIDSDYVDEVAPTESPSVNADDLCALR</sequence>
<dbReference type="WBParaSite" id="SSLN_0001011601-mRNA-1">
    <property type="protein sequence ID" value="SSLN_0001011601-mRNA-1"/>
    <property type="gene ID" value="SSLN_0001011601"/>
</dbReference>
<gene>
    <name evidence="2" type="ORF">SSLN_LOCUS9754</name>
</gene>
<reference evidence="2 3" key="2">
    <citation type="submission" date="2018-11" db="EMBL/GenBank/DDBJ databases">
        <authorList>
            <consortium name="Pathogen Informatics"/>
        </authorList>
    </citation>
    <scope>NUCLEOTIDE SEQUENCE [LARGE SCALE GENOMIC DNA]</scope>
    <source>
        <strain evidence="2 3">NST_G2</strain>
    </source>
</reference>
<evidence type="ECO:0000256" key="1">
    <source>
        <dbReference type="SAM" id="MobiDB-lite"/>
    </source>
</evidence>
<evidence type="ECO:0000313" key="4">
    <source>
        <dbReference type="WBParaSite" id="SSLN_0001011601-mRNA-1"/>
    </source>
</evidence>